<dbReference type="STRING" id="60547.GCA_000751215_06777"/>
<dbReference type="GO" id="GO:0004300">
    <property type="term" value="F:enoyl-CoA hydratase activity"/>
    <property type="evidence" value="ECO:0007669"/>
    <property type="project" value="UniProtKB-EC"/>
</dbReference>
<accession>A0A069PMC2</accession>
<proteinExistence type="inferred from homology"/>
<dbReference type="PANTHER" id="PTHR42964">
    <property type="entry name" value="ENOYL-COA HYDRATASE"/>
    <property type="match status" value="1"/>
</dbReference>
<gene>
    <name evidence="2" type="ORF">BG61_39900</name>
</gene>
<evidence type="ECO:0000256" key="1">
    <source>
        <dbReference type="ARBA" id="ARBA00005254"/>
    </source>
</evidence>
<dbReference type="RefSeq" id="WP_035940274.1">
    <property type="nucleotide sequence ID" value="NZ_CADFFX010000057.1"/>
</dbReference>
<dbReference type="InterPro" id="IPR001753">
    <property type="entry name" value="Enoyl-CoA_hydra/iso"/>
</dbReference>
<dbReference type="Gene3D" id="1.10.12.10">
    <property type="entry name" value="Lyase 2-enoyl-coa Hydratase, Chain A, domain 2"/>
    <property type="match status" value="1"/>
</dbReference>
<keyword evidence="3" id="KW-1185">Reference proteome</keyword>
<protein>
    <submittedName>
        <fullName evidence="2">Enoyl-CoA hydratase</fullName>
        <ecNumber evidence="2">4.2.1.17</ecNumber>
    </submittedName>
</protein>
<dbReference type="Gene3D" id="3.90.226.10">
    <property type="entry name" value="2-enoyl-CoA Hydratase, Chain A, domain 1"/>
    <property type="match status" value="1"/>
</dbReference>
<dbReference type="EC" id="4.2.1.17" evidence="2"/>
<dbReference type="CDD" id="cd06558">
    <property type="entry name" value="crotonase-like"/>
    <property type="match status" value="1"/>
</dbReference>
<dbReference type="PANTHER" id="PTHR42964:SF1">
    <property type="entry name" value="POLYKETIDE BIOSYNTHESIS ENOYL-COA HYDRATASE PKSH-RELATED"/>
    <property type="match status" value="1"/>
</dbReference>
<comment type="caution">
    <text evidence="2">The sequence shown here is derived from an EMBL/GenBank/DDBJ whole genome shotgun (WGS) entry which is preliminary data.</text>
</comment>
<evidence type="ECO:0000313" key="2">
    <source>
        <dbReference type="EMBL" id="KDR38446.1"/>
    </source>
</evidence>
<evidence type="ECO:0000313" key="3">
    <source>
        <dbReference type="Proteomes" id="UP000027466"/>
    </source>
</evidence>
<name>A0A069PMC2_9BURK</name>
<keyword evidence="2" id="KW-0456">Lyase</keyword>
<dbReference type="AlphaFoldDB" id="A0A069PMC2"/>
<organism evidence="2 3">
    <name type="scientific">Caballeronia glathei</name>
    <dbReference type="NCBI Taxonomy" id="60547"/>
    <lineage>
        <taxon>Bacteria</taxon>
        <taxon>Pseudomonadati</taxon>
        <taxon>Pseudomonadota</taxon>
        <taxon>Betaproteobacteria</taxon>
        <taxon>Burkholderiales</taxon>
        <taxon>Burkholderiaceae</taxon>
        <taxon>Caballeronia</taxon>
    </lineage>
</organism>
<dbReference type="SUPFAM" id="SSF52096">
    <property type="entry name" value="ClpP/crotonase"/>
    <property type="match status" value="1"/>
</dbReference>
<dbReference type="InterPro" id="IPR051683">
    <property type="entry name" value="Enoyl-CoA_Hydratase/Isomerase"/>
</dbReference>
<dbReference type="EMBL" id="JFHC01000089">
    <property type="protein sequence ID" value="KDR38446.1"/>
    <property type="molecule type" value="Genomic_DNA"/>
</dbReference>
<comment type="similarity">
    <text evidence="1">Belongs to the enoyl-CoA hydratase/isomerase family.</text>
</comment>
<sequence>MNQHFSTIDVSIDPAGVASVTLAREAVMNAFDETMIAELTQAYTQLSEAPHVRVVLLRSNGRAFCAGADLQWMQRASRNGPGENLEDAKRFAAMMQAIRLCKKPTLARVQGHAFGGGAGLCAASDIVIASDDACFSVSEARFGILPAVIGPYLVEAVGQRQARRLALTGTRLSAREAVEIGLIHQAVPPERLDQAVERTVAELRTNGPQALREIKAFFDEIGDYRMTPAHHDLAARTIARVRATSEAKEGFAAFFDKRPPAWLAASSDTGRGERG</sequence>
<reference evidence="2 3" key="1">
    <citation type="submission" date="2014-03" db="EMBL/GenBank/DDBJ databases">
        <title>Draft Genome Sequences of Four Burkholderia Strains.</title>
        <authorList>
            <person name="Liu X.Y."/>
            <person name="Li C.X."/>
            <person name="Xu J.H."/>
        </authorList>
    </citation>
    <scope>NUCLEOTIDE SEQUENCE [LARGE SCALE GENOMIC DNA]</scope>
    <source>
        <strain evidence="2 3">DSM 50014</strain>
    </source>
</reference>
<dbReference type="InterPro" id="IPR014748">
    <property type="entry name" value="Enoyl-CoA_hydra_C"/>
</dbReference>
<dbReference type="Proteomes" id="UP000027466">
    <property type="component" value="Unassembled WGS sequence"/>
</dbReference>
<dbReference type="InterPro" id="IPR029045">
    <property type="entry name" value="ClpP/crotonase-like_dom_sf"/>
</dbReference>
<dbReference type="Pfam" id="PF00378">
    <property type="entry name" value="ECH_1"/>
    <property type="match status" value="1"/>
</dbReference>